<evidence type="ECO:0000313" key="7">
    <source>
        <dbReference type="Proteomes" id="UP000199664"/>
    </source>
</evidence>
<dbReference type="SUPFAM" id="SSF46785">
    <property type="entry name" value="Winged helix' DNA-binding domain"/>
    <property type="match status" value="1"/>
</dbReference>
<dbReference type="PROSITE" id="PS51118">
    <property type="entry name" value="HTH_HXLR"/>
    <property type="match status" value="1"/>
</dbReference>
<keyword evidence="2 6" id="KW-0238">DNA-binding</keyword>
<name>A0A1H7W599_9HYPH</name>
<accession>A0A1H7W599</accession>
<dbReference type="Pfam" id="PF01638">
    <property type="entry name" value="HxlR"/>
    <property type="match status" value="1"/>
</dbReference>
<evidence type="ECO:0000256" key="3">
    <source>
        <dbReference type="ARBA" id="ARBA00023163"/>
    </source>
</evidence>
<dbReference type="PANTHER" id="PTHR33204">
    <property type="entry name" value="TRANSCRIPTIONAL REGULATOR, MARR FAMILY"/>
    <property type="match status" value="1"/>
</dbReference>
<reference evidence="7" key="1">
    <citation type="submission" date="2016-10" db="EMBL/GenBank/DDBJ databases">
        <authorList>
            <person name="Varghese N."/>
            <person name="Submissions S."/>
        </authorList>
    </citation>
    <scope>NUCLEOTIDE SEQUENCE [LARGE SCALE GENOMIC DNA]</scope>
    <source>
        <strain evidence="7">LMG 26383,CCUG 61248,R- 45681</strain>
    </source>
</reference>
<keyword evidence="7" id="KW-1185">Reference proteome</keyword>
<dbReference type="InterPro" id="IPR002577">
    <property type="entry name" value="HTH_HxlR"/>
</dbReference>
<evidence type="ECO:0000256" key="4">
    <source>
        <dbReference type="SAM" id="MobiDB-lite"/>
    </source>
</evidence>
<keyword evidence="1" id="KW-0805">Transcription regulation</keyword>
<organism evidence="6 7">
    <name type="scientific">Bosea lupini</name>
    <dbReference type="NCBI Taxonomy" id="1036779"/>
    <lineage>
        <taxon>Bacteria</taxon>
        <taxon>Pseudomonadati</taxon>
        <taxon>Pseudomonadota</taxon>
        <taxon>Alphaproteobacteria</taxon>
        <taxon>Hyphomicrobiales</taxon>
        <taxon>Boseaceae</taxon>
        <taxon>Bosea</taxon>
    </lineage>
</organism>
<gene>
    <name evidence="6" type="ORF">SAMN04515666_10819</name>
</gene>
<dbReference type="InterPro" id="IPR036388">
    <property type="entry name" value="WH-like_DNA-bd_sf"/>
</dbReference>
<proteinExistence type="predicted"/>
<evidence type="ECO:0000259" key="5">
    <source>
        <dbReference type="PROSITE" id="PS51118"/>
    </source>
</evidence>
<sequence length="136" mass="14398">MGTPLVTSRIPDPDEGIERPAGPDAREACAADGFLKFFAQEWTSHIVLALARHGALRFGALRRQLPPGLSARVLSARLKALEAAGYVERRDLSGRVLHVEYSLTPSGLAVDAALASSESLMSASLSKIGQKETSGS</sequence>
<feature type="domain" description="HTH hxlR-type" evidence="5">
    <location>
        <begin position="29"/>
        <end position="129"/>
    </location>
</feature>
<dbReference type="AlphaFoldDB" id="A0A1H7W599"/>
<dbReference type="GO" id="GO:0003677">
    <property type="term" value="F:DNA binding"/>
    <property type="evidence" value="ECO:0007669"/>
    <property type="project" value="UniProtKB-KW"/>
</dbReference>
<dbReference type="Gene3D" id="1.10.10.10">
    <property type="entry name" value="Winged helix-like DNA-binding domain superfamily/Winged helix DNA-binding domain"/>
    <property type="match status" value="1"/>
</dbReference>
<dbReference type="Proteomes" id="UP000199664">
    <property type="component" value="Unassembled WGS sequence"/>
</dbReference>
<evidence type="ECO:0000256" key="1">
    <source>
        <dbReference type="ARBA" id="ARBA00023015"/>
    </source>
</evidence>
<dbReference type="InterPro" id="IPR036390">
    <property type="entry name" value="WH_DNA-bd_sf"/>
</dbReference>
<feature type="region of interest" description="Disordered" evidence="4">
    <location>
        <begin position="1"/>
        <end position="22"/>
    </location>
</feature>
<evidence type="ECO:0000313" key="6">
    <source>
        <dbReference type="EMBL" id="SEM16660.1"/>
    </source>
</evidence>
<evidence type="ECO:0000256" key="2">
    <source>
        <dbReference type="ARBA" id="ARBA00023125"/>
    </source>
</evidence>
<protein>
    <submittedName>
        <fullName evidence="6">DNA-binding transcriptional regulator, HxlR family</fullName>
    </submittedName>
</protein>
<dbReference type="RefSeq" id="WP_244543954.1">
    <property type="nucleotide sequence ID" value="NZ_FOAN01000008.1"/>
</dbReference>
<dbReference type="EMBL" id="FOAN01000008">
    <property type="protein sequence ID" value="SEM16660.1"/>
    <property type="molecule type" value="Genomic_DNA"/>
</dbReference>
<keyword evidence="3" id="KW-0804">Transcription</keyword>
<dbReference type="STRING" id="1036779.SAMN04515666_10819"/>